<dbReference type="EMBL" id="RIAX01000001">
    <property type="protein sequence ID" value="RNF41267.1"/>
    <property type="molecule type" value="Genomic_DNA"/>
</dbReference>
<dbReference type="Proteomes" id="UP000275473">
    <property type="component" value="Unassembled WGS sequence"/>
</dbReference>
<organism evidence="10 11">
    <name type="scientific">Planococcus salinus</name>
    <dbReference type="NCBI Taxonomy" id="1848460"/>
    <lineage>
        <taxon>Bacteria</taxon>
        <taxon>Bacillati</taxon>
        <taxon>Bacillota</taxon>
        <taxon>Bacilli</taxon>
        <taxon>Bacillales</taxon>
        <taxon>Caryophanaceae</taxon>
        <taxon>Planococcus</taxon>
    </lineage>
</organism>
<evidence type="ECO:0000313" key="10">
    <source>
        <dbReference type="EMBL" id="RNF41267.1"/>
    </source>
</evidence>
<evidence type="ECO:0000256" key="1">
    <source>
        <dbReference type="ARBA" id="ARBA00004970"/>
    </source>
</evidence>
<dbReference type="GO" id="GO:0005737">
    <property type="term" value="C:cytoplasm"/>
    <property type="evidence" value="ECO:0007669"/>
    <property type="project" value="TreeGrafter"/>
</dbReference>
<gene>
    <name evidence="10" type="primary">hisJ</name>
    <name evidence="10" type="ORF">EEX84_00240</name>
</gene>
<comment type="catalytic activity">
    <reaction evidence="7 8">
        <text>L-histidinol phosphate + H2O = L-histidinol + phosphate</text>
        <dbReference type="Rhea" id="RHEA:14465"/>
        <dbReference type="ChEBI" id="CHEBI:15377"/>
        <dbReference type="ChEBI" id="CHEBI:43474"/>
        <dbReference type="ChEBI" id="CHEBI:57699"/>
        <dbReference type="ChEBI" id="CHEBI:57980"/>
        <dbReference type="EC" id="3.1.3.15"/>
    </reaction>
</comment>
<dbReference type="Pfam" id="PF02811">
    <property type="entry name" value="PHP"/>
    <property type="match status" value="1"/>
</dbReference>
<dbReference type="UniPathway" id="UPA00031">
    <property type="reaction ID" value="UER00013"/>
</dbReference>
<name>A0A3M8PC34_9BACL</name>
<dbReference type="RefSeq" id="WP_123164015.1">
    <property type="nucleotide sequence ID" value="NZ_RIAX01000001.1"/>
</dbReference>
<dbReference type="AlphaFoldDB" id="A0A3M8PC34"/>
<dbReference type="OrthoDB" id="9775255at2"/>
<evidence type="ECO:0000313" key="11">
    <source>
        <dbReference type="Proteomes" id="UP000275473"/>
    </source>
</evidence>
<reference evidence="10 11" key="1">
    <citation type="journal article" date="2018" name="Int. J. Syst. Evol. Microbiol.">
        <title>Planococcus salinus sp. nov., a moderately halophilic bacterium isolated from a saline-alkali soil.</title>
        <authorList>
            <person name="Gan L."/>
        </authorList>
    </citation>
    <scope>NUCLEOTIDE SEQUENCE [LARGE SCALE GENOMIC DNA]</scope>
    <source>
        <strain evidence="10 11">LCB217</strain>
    </source>
</reference>
<evidence type="ECO:0000256" key="4">
    <source>
        <dbReference type="ARBA" id="ARBA00022605"/>
    </source>
</evidence>
<evidence type="ECO:0000256" key="6">
    <source>
        <dbReference type="ARBA" id="ARBA00023102"/>
    </source>
</evidence>
<dbReference type="EC" id="3.1.3.15" evidence="3 8"/>
<evidence type="ECO:0000256" key="2">
    <source>
        <dbReference type="ARBA" id="ARBA00009152"/>
    </source>
</evidence>
<comment type="pathway">
    <text evidence="1 8">Amino-acid biosynthesis; L-histidine biosynthesis; L-histidine from 5-phospho-alpha-D-ribose 1-diphosphate: step 8/9.</text>
</comment>
<comment type="similarity">
    <text evidence="2 8">Belongs to the PHP hydrolase family. HisK subfamily.</text>
</comment>
<protein>
    <recommendedName>
        <fullName evidence="3 8">Histidinol-phosphatase</fullName>
        <shortName evidence="8">HolPase</shortName>
        <ecNumber evidence="3 8">3.1.3.15</ecNumber>
    </recommendedName>
</protein>
<dbReference type="InterPro" id="IPR010140">
    <property type="entry name" value="Histidinol_P_phosphatase_HisJ"/>
</dbReference>
<accession>A0A3M8PC34</accession>
<dbReference type="CDD" id="cd12110">
    <property type="entry name" value="PHP_HisPPase_Hisj_like"/>
    <property type="match status" value="1"/>
</dbReference>
<dbReference type="NCBIfam" id="NF005996">
    <property type="entry name" value="PRK08123.1"/>
    <property type="match status" value="1"/>
</dbReference>
<dbReference type="NCBIfam" id="TIGR01856">
    <property type="entry name" value="hisJ_fam"/>
    <property type="match status" value="1"/>
</dbReference>
<dbReference type="PANTHER" id="PTHR21039">
    <property type="entry name" value="HISTIDINOL PHOSPHATASE-RELATED"/>
    <property type="match status" value="1"/>
</dbReference>
<comment type="caution">
    <text evidence="10">The sequence shown here is derived from an EMBL/GenBank/DDBJ whole genome shotgun (WGS) entry which is preliminary data.</text>
</comment>
<dbReference type="Gene3D" id="3.20.20.140">
    <property type="entry name" value="Metal-dependent hydrolases"/>
    <property type="match status" value="1"/>
</dbReference>
<keyword evidence="11" id="KW-1185">Reference proteome</keyword>
<evidence type="ECO:0000256" key="5">
    <source>
        <dbReference type="ARBA" id="ARBA00022801"/>
    </source>
</evidence>
<evidence type="ECO:0000256" key="3">
    <source>
        <dbReference type="ARBA" id="ARBA00013085"/>
    </source>
</evidence>
<proteinExistence type="inferred from homology"/>
<dbReference type="GO" id="GO:0004401">
    <property type="term" value="F:histidinol-phosphatase activity"/>
    <property type="evidence" value="ECO:0007669"/>
    <property type="project" value="UniProtKB-UniRule"/>
</dbReference>
<dbReference type="SUPFAM" id="SSF89550">
    <property type="entry name" value="PHP domain-like"/>
    <property type="match status" value="1"/>
</dbReference>
<dbReference type="InterPro" id="IPR016195">
    <property type="entry name" value="Pol/histidinol_Pase-like"/>
</dbReference>
<feature type="domain" description="PHP" evidence="9">
    <location>
        <begin position="4"/>
        <end position="214"/>
    </location>
</feature>
<keyword evidence="6 8" id="KW-0368">Histidine biosynthesis</keyword>
<evidence type="ECO:0000259" key="9">
    <source>
        <dbReference type="Pfam" id="PF02811"/>
    </source>
</evidence>
<evidence type="ECO:0000256" key="8">
    <source>
        <dbReference type="RuleBase" id="RU366003"/>
    </source>
</evidence>
<dbReference type="PANTHER" id="PTHR21039:SF0">
    <property type="entry name" value="HISTIDINOL-PHOSPHATASE"/>
    <property type="match status" value="1"/>
</dbReference>
<dbReference type="InterPro" id="IPR004013">
    <property type="entry name" value="PHP_dom"/>
</dbReference>
<keyword evidence="4 8" id="KW-0028">Amino-acid biosynthesis</keyword>
<dbReference type="GO" id="GO:0000105">
    <property type="term" value="P:L-histidine biosynthetic process"/>
    <property type="evidence" value="ECO:0007669"/>
    <property type="project" value="UniProtKB-UniRule"/>
</dbReference>
<evidence type="ECO:0000256" key="7">
    <source>
        <dbReference type="ARBA" id="ARBA00049158"/>
    </source>
</evidence>
<keyword evidence="5 8" id="KW-0378">Hydrolase</keyword>
<sequence length="264" mass="30099">MKRDGHIHTAFCPHGTDDQLDAYVEKAIRSGFTDITFAEHAPLPLSFTDPTPLRDSAMKREDVPAYLDEISRVKDAYKKDIRIRTGFEVDYIQGFESEIRDFLDEFGPLLDDAILSVHFLQVGREYICADFSKEAFMELAGKAGSIESAYELYYDTLAASIRADLGEYKPKRIGHPTLIRKFQLAHGERIEDSQQIRQMIELIGKAGYEIDMNSAGLSKPDCREPYPPMPYIEYARFLGIPLVFGSDAHSVKGLHNHYEKFYNE</sequence>